<dbReference type="Proteomes" id="UP000288351">
    <property type="component" value="Unassembled WGS sequence"/>
</dbReference>
<accession>A0A401QRH9</accession>
<evidence type="ECO:0000313" key="1">
    <source>
        <dbReference type="EMBL" id="GCB87912.1"/>
    </source>
</evidence>
<dbReference type="AlphaFoldDB" id="A0A401QRH9"/>
<evidence type="ECO:0000313" key="2">
    <source>
        <dbReference type="Proteomes" id="UP000288351"/>
    </source>
</evidence>
<name>A0A401QRH9_STRNR</name>
<reference evidence="1 2" key="1">
    <citation type="journal article" date="2019" name="Microbiol. Resour. Announc.">
        <title>Draft Genome Sequence of the Most Traditional epsilon-Poly-l-Lysine Producer, Streptomyces albulus NBRC14147.</title>
        <authorList>
            <person name="Yamanaka K."/>
            <person name="Hamano Y."/>
        </authorList>
    </citation>
    <scope>NUCLEOTIDE SEQUENCE [LARGE SCALE GENOMIC DNA]</scope>
    <source>
        <strain evidence="1 2">NBRC 14147</strain>
    </source>
</reference>
<proteinExistence type="predicted"/>
<protein>
    <submittedName>
        <fullName evidence="1">Uncharacterized protein</fullName>
    </submittedName>
</protein>
<gene>
    <name evidence="1" type="ORF">SALB_00581</name>
</gene>
<comment type="caution">
    <text evidence="1">The sequence shown here is derived from an EMBL/GenBank/DDBJ whole genome shotgun (WGS) entry which is preliminary data.</text>
</comment>
<dbReference type="EMBL" id="BHXC01000002">
    <property type="protein sequence ID" value="GCB87912.1"/>
    <property type="molecule type" value="Genomic_DNA"/>
</dbReference>
<dbReference type="RefSeq" id="WP_016575827.1">
    <property type="nucleotide sequence ID" value="NZ_BHXC01000002.1"/>
</dbReference>
<sequence length="77" mass="7885">MTNVVNSVSGNATIGGKLIQTGSLHGLSFTNGGVASGAVELSAEQLDRTVALLEFLAALDTKKTLEAEALLAELRSL</sequence>
<organism evidence="1 2">
    <name type="scientific">Streptomyces noursei</name>
    <name type="common">Streptomyces albulus</name>
    <dbReference type="NCBI Taxonomy" id="1971"/>
    <lineage>
        <taxon>Bacteria</taxon>
        <taxon>Bacillati</taxon>
        <taxon>Actinomycetota</taxon>
        <taxon>Actinomycetes</taxon>
        <taxon>Kitasatosporales</taxon>
        <taxon>Streptomycetaceae</taxon>
        <taxon>Streptomyces</taxon>
    </lineage>
</organism>